<dbReference type="Pfam" id="PF03161">
    <property type="entry name" value="LAGLIDADG_2"/>
    <property type="match status" value="1"/>
</dbReference>
<evidence type="ECO:0000313" key="3">
    <source>
        <dbReference type="Proteomes" id="UP000078290"/>
    </source>
</evidence>
<name>A0A1B7KQM6_PARTM</name>
<reference evidence="3" key="1">
    <citation type="submission" date="2016-05" db="EMBL/GenBank/DDBJ databases">
        <authorList>
            <person name="Wang W."/>
            <person name="Zhu L."/>
        </authorList>
    </citation>
    <scope>NUCLEOTIDE SEQUENCE [LARGE SCALE GENOMIC DNA]</scope>
    <source>
        <strain evidence="3">W-2</strain>
    </source>
</reference>
<dbReference type="Proteomes" id="UP000078290">
    <property type="component" value="Unassembled WGS sequence"/>
</dbReference>
<dbReference type="InterPro" id="IPR004860">
    <property type="entry name" value="LAGLIDADG_dom"/>
</dbReference>
<sequence>MNHTDLLLCNYDHKLLEMLTGKLLGDGNIIIQKNRKPRFRFGHSIKDRDWCVHCYQKLACFLPLNPPKYRRVIDSRIKRGFSELYYVQSKTAPIYVHLKEIWYNNTVKVIPKEFVEKLMTPLSLAWWYQDDGHLKMKGNIPQKIILSTESFSQEEILFLHNLLLNKFHLNFSTDNNKRLVLYNRRSILAFLSLVRPYLSKGMKRKDIYLENLKKEDLPLKKRTTVYLLERIVFNKPTAEIRKICNSLPEVLSIIEPKLHHFLNMVEKKRDLPRKPYQIELKREELFHLTIFQQKTGYTMGEIIELCYEYLNGRLQ</sequence>
<dbReference type="AlphaFoldDB" id="A0A1B7KQM6"/>
<dbReference type="OrthoDB" id="2351986at2"/>
<feature type="domain" description="Homing endonuclease LAGLIDADG" evidence="1">
    <location>
        <begin position="17"/>
        <end position="181"/>
    </location>
</feature>
<dbReference type="Gene3D" id="3.10.28.10">
    <property type="entry name" value="Homing endonucleases"/>
    <property type="match status" value="2"/>
</dbReference>
<proteinExistence type="predicted"/>
<gene>
    <name evidence="2" type="ORF">A7K69_09725</name>
</gene>
<dbReference type="InterPro" id="IPR027434">
    <property type="entry name" value="Homing_endonucl"/>
</dbReference>
<dbReference type="GO" id="GO:0004519">
    <property type="term" value="F:endonuclease activity"/>
    <property type="evidence" value="ECO:0007669"/>
    <property type="project" value="InterPro"/>
</dbReference>
<dbReference type="SUPFAM" id="SSF55608">
    <property type="entry name" value="Homing endonucleases"/>
    <property type="match status" value="1"/>
</dbReference>
<evidence type="ECO:0000259" key="1">
    <source>
        <dbReference type="Pfam" id="PF03161"/>
    </source>
</evidence>
<dbReference type="EMBL" id="LXMA01000034">
    <property type="protein sequence ID" value="OAT72398.1"/>
    <property type="molecule type" value="Genomic_DNA"/>
</dbReference>
<accession>A0A1B7KQM6</accession>
<organism evidence="2 3">
    <name type="scientific">Parageobacillus thermoglucosidasius</name>
    <name type="common">Geobacillus thermoglucosidasius</name>
    <dbReference type="NCBI Taxonomy" id="1426"/>
    <lineage>
        <taxon>Bacteria</taxon>
        <taxon>Bacillati</taxon>
        <taxon>Bacillota</taxon>
        <taxon>Bacilli</taxon>
        <taxon>Bacillales</taxon>
        <taxon>Anoxybacillaceae</taxon>
        <taxon>Parageobacillus</taxon>
    </lineage>
</organism>
<dbReference type="RefSeq" id="WP_064552183.1">
    <property type="nucleotide sequence ID" value="NZ_LXMA01000034.1"/>
</dbReference>
<protein>
    <recommendedName>
        <fullName evidence="1">Homing endonuclease LAGLIDADG domain-containing protein</fullName>
    </recommendedName>
</protein>
<comment type="caution">
    <text evidence="2">The sequence shown here is derived from an EMBL/GenBank/DDBJ whole genome shotgun (WGS) entry which is preliminary data.</text>
</comment>
<evidence type="ECO:0000313" key="2">
    <source>
        <dbReference type="EMBL" id="OAT72398.1"/>
    </source>
</evidence>